<protein>
    <submittedName>
        <fullName evidence="1">Glycosyltransferase family 4 protein</fullName>
        <ecNumber evidence="1">2.4.-.-</ecNumber>
    </submittedName>
</protein>
<proteinExistence type="predicted"/>
<evidence type="ECO:0000313" key="1">
    <source>
        <dbReference type="EMBL" id="MEQ4484676.1"/>
    </source>
</evidence>
<dbReference type="Pfam" id="PF13692">
    <property type="entry name" value="Glyco_trans_1_4"/>
    <property type="match status" value="1"/>
</dbReference>
<dbReference type="RefSeq" id="WP_232187057.1">
    <property type="nucleotide sequence ID" value="NZ_JAIOAP010000011.1"/>
</dbReference>
<dbReference type="SUPFAM" id="SSF53756">
    <property type="entry name" value="UDP-Glycosyltransferase/glycogen phosphorylase"/>
    <property type="match status" value="1"/>
</dbReference>
<dbReference type="GO" id="GO:0016757">
    <property type="term" value="F:glycosyltransferase activity"/>
    <property type="evidence" value="ECO:0007669"/>
    <property type="project" value="UniProtKB-KW"/>
</dbReference>
<reference evidence="1 2" key="1">
    <citation type="journal article" date="2023" name="Genome Announc.">
        <title>Pan-Genome Analyses of the Genus Cohnella and Proposal of the Novel Species Cohnella silvisoli sp. nov., Isolated from Forest Soil.</title>
        <authorList>
            <person name="Wang C."/>
            <person name="Mao L."/>
            <person name="Bao G."/>
            <person name="Zhu H."/>
        </authorList>
    </citation>
    <scope>NUCLEOTIDE SEQUENCE [LARGE SCALE GENOMIC DNA]</scope>
    <source>
        <strain evidence="1 2">NL03-T5-1</strain>
    </source>
</reference>
<dbReference type="EC" id="2.4.-.-" evidence="1"/>
<organism evidence="1 2">
    <name type="scientific">Cohnella silvisoli</name>
    <dbReference type="NCBI Taxonomy" id="2873699"/>
    <lineage>
        <taxon>Bacteria</taxon>
        <taxon>Bacillati</taxon>
        <taxon>Bacillota</taxon>
        <taxon>Bacilli</taxon>
        <taxon>Bacillales</taxon>
        <taxon>Paenibacillaceae</taxon>
        <taxon>Cohnella</taxon>
    </lineage>
</organism>
<gene>
    <name evidence="1" type="ORF">QJS35_20030</name>
</gene>
<evidence type="ECO:0000313" key="2">
    <source>
        <dbReference type="Proteomes" id="UP001493487"/>
    </source>
</evidence>
<comment type="caution">
    <text evidence="1">The sequence shown here is derived from an EMBL/GenBank/DDBJ whole genome shotgun (WGS) entry which is preliminary data.</text>
</comment>
<dbReference type="PANTHER" id="PTHR12526">
    <property type="entry name" value="GLYCOSYLTRANSFERASE"/>
    <property type="match status" value="1"/>
</dbReference>
<keyword evidence="1" id="KW-0328">Glycosyltransferase</keyword>
<accession>A0ABV1KYM2</accession>
<sequence length="389" mass="44861">MKILVVCSDFPFPADHGGRVDTWGRIKVLAELGWKIQLIVCGKQRPSEADANAVMAYVEEMKFCDRRSRLADLLHAIPMQAQSRNELKHVDIKDDYDYVLLEGDYVYPILSNPKIRHDSVILRVHNDEAVYFKALARSTKNVIHKMYYRMESSKFARLQKKMLEKVDKYLFISNKEFESFQRHNPSAKSLFLPPPVTEDTFRSSTFQSKHVVFIGSLFMPNNREAIQWYLAHIHPLMLKEPDYKFIVAGNSRNQSLSWLEQYDLTNVILHDTPKSLDDIYKSGYLFVNPMQNGAGVKLKTIEAIQNGLPVISTSIGYEGTGLIDNEHIMVADKPEEFYGKIKLLFDNPQAAKALLESSQTYIRKHYNHKEVLKGYINSLNTSYQMKQVL</sequence>
<dbReference type="Proteomes" id="UP001493487">
    <property type="component" value="Unassembled WGS sequence"/>
</dbReference>
<dbReference type="EMBL" id="JASKHM010000012">
    <property type="protein sequence ID" value="MEQ4484676.1"/>
    <property type="molecule type" value="Genomic_DNA"/>
</dbReference>
<keyword evidence="2" id="KW-1185">Reference proteome</keyword>
<dbReference type="Gene3D" id="3.40.50.2000">
    <property type="entry name" value="Glycogen Phosphorylase B"/>
    <property type="match status" value="2"/>
</dbReference>
<name>A0ABV1KYM2_9BACL</name>
<dbReference type="PANTHER" id="PTHR12526:SF630">
    <property type="entry name" value="GLYCOSYLTRANSFERASE"/>
    <property type="match status" value="1"/>
</dbReference>
<dbReference type="CDD" id="cd03801">
    <property type="entry name" value="GT4_PimA-like"/>
    <property type="match status" value="1"/>
</dbReference>
<keyword evidence="1" id="KW-0808">Transferase</keyword>